<dbReference type="SUPFAM" id="SSF52540">
    <property type="entry name" value="P-loop containing nucleoside triphosphate hydrolases"/>
    <property type="match status" value="1"/>
</dbReference>
<name>A0A7C1K0H6_9CHLR</name>
<dbReference type="GO" id="GO:0016887">
    <property type="term" value="F:ATP hydrolysis activity"/>
    <property type="evidence" value="ECO:0007669"/>
    <property type="project" value="InterPro"/>
</dbReference>
<dbReference type="SMART" id="SM00382">
    <property type="entry name" value="AAA"/>
    <property type="match status" value="1"/>
</dbReference>
<evidence type="ECO:0000256" key="3">
    <source>
        <dbReference type="ARBA" id="ARBA00022741"/>
    </source>
</evidence>
<reference evidence="6" key="1">
    <citation type="journal article" date="2020" name="mSystems">
        <title>Genome- and Community-Level Interaction Insights into Carbon Utilization and Element Cycling Functions of Hydrothermarchaeota in Hydrothermal Sediment.</title>
        <authorList>
            <person name="Zhou Z."/>
            <person name="Liu Y."/>
            <person name="Xu W."/>
            <person name="Pan J."/>
            <person name="Luo Z.H."/>
            <person name="Li M."/>
        </authorList>
    </citation>
    <scope>NUCLEOTIDE SEQUENCE [LARGE SCALE GENOMIC DNA]</scope>
    <source>
        <strain evidence="6">SpSt-289</strain>
    </source>
</reference>
<protein>
    <submittedName>
        <fullName evidence="6">ABC transporter ATP-binding protein</fullName>
    </submittedName>
</protein>
<dbReference type="Gene3D" id="3.40.50.300">
    <property type="entry name" value="P-loop containing nucleotide triphosphate hydrolases"/>
    <property type="match status" value="1"/>
</dbReference>
<dbReference type="AlphaFoldDB" id="A0A7C1K0H6"/>
<dbReference type="PROSITE" id="PS50893">
    <property type="entry name" value="ABC_TRANSPORTER_2"/>
    <property type="match status" value="1"/>
</dbReference>
<dbReference type="InterPro" id="IPR003439">
    <property type="entry name" value="ABC_transporter-like_ATP-bd"/>
</dbReference>
<dbReference type="CDD" id="cd03257">
    <property type="entry name" value="ABC_NikE_OppD_transporters"/>
    <property type="match status" value="1"/>
</dbReference>
<dbReference type="PANTHER" id="PTHR43067">
    <property type="entry name" value="OLIGOPEPTIDE/DIPEPTIDE ABC TRANSPORTER, ATPASE SUBUNIT"/>
    <property type="match status" value="1"/>
</dbReference>
<evidence type="ECO:0000259" key="5">
    <source>
        <dbReference type="PROSITE" id="PS50893"/>
    </source>
</evidence>
<dbReference type="Pfam" id="PF08352">
    <property type="entry name" value="oligo_HPY"/>
    <property type="match status" value="1"/>
</dbReference>
<dbReference type="PROSITE" id="PS00211">
    <property type="entry name" value="ABC_TRANSPORTER_1"/>
    <property type="match status" value="1"/>
</dbReference>
<gene>
    <name evidence="6" type="ORF">ENQ20_11460</name>
</gene>
<comment type="caution">
    <text evidence="6">The sequence shown here is derived from an EMBL/GenBank/DDBJ whole genome shotgun (WGS) entry which is preliminary data.</text>
</comment>
<dbReference type="GO" id="GO:0015833">
    <property type="term" value="P:peptide transport"/>
    <property type="evidence" value="ECO:0007669"/>
    <property type="project" value="InterPro"/>
</dbReference>
<dbReference type="InterPro" id="IPR013563">
    <property type="entry name" value="Oligopep_ABC_C"/>
</dbReference>
<dbReference type="NCBIfam" id="TIGR01727">
    <property type="entry name" value="oligo_HPY"/>
    <property type="match status" value="1"/>
</dbReference>
<dbReference type="InterPro" id="IPR017871">
    <property type="entry name" value="ABC_transporter-like_CS"/>
</dbReference>
<evidence type="ECO:0000256" key="1">
    <source>
        <dbReference type="ARBA" id="ARBA00005417"/>
    </source>
</evidence>
<evidence type="ECO:0000256" key="2">
    <source>
        <dbReference type="ARBA" id="ARBA00022448"/>
    </source>
</evidence>
<evidence type="ECO:0000313" key="6">
    <source>
        <dbReference type="EMBL" id="HDX32089.1"/>
    </source>
</evidence>
<dbReference type="FunFam" id="3.40.50.300:FF:000016">
    <property type="entry name" value="Oligopeptide ABC transporter ATP-binding component"/>
    <property type="match status" value="1"/>
</dbReference>
<evidence type="ECO:0000256" key="4">
    <source>
        <dbReference type="ARBA" id="ARBA00022840"/>
    </source>
</evidence>
<comment type="similarity">
    <text evidence="1">Belongs to the ABC transporter superfamily.</text>
</comment>
<keyword evidence="4 6" id="KW-0067">ATP-binding</keyword>
<dbReference type="PANTHER" id="PTHR43067:SF2">
    <property type="entry name" value="OLIGOPEPTIDE ABC TRANSPORTER, ATP-BINDING PROTEIN"/>
    <property type="match status" value="1"/>
</dbReference>
<proteinExistence type="inferred from homology"/>
<dbReference type="GO" id="GO:0005524">
    <property type="term" value="F:ATP binding"/>
    <property type="evidence" value="ECO:0007669"/>
    <property type="project" value="UniProtKB-KW"/>
</dbReference>
<accession>A0A7C1K0H6</accession>
<dbReference type="InterPro" id="IPR003593">
    <property type="entry name" value="AAA+_ATPase"/>
</dbReference>
<keyword evidence="2" id="KW-0813">Transport</keyword>
<keyword evidence="3" id="KW-0547">Nucleotide-binding</keyword>
<sequence length="336" mass="36826">MKNNTILKTERLHAHYILDVYGKAKVIKAVNDVDLAIQENEIYGIAGESGCGKSTLLKALAAAVEPPLRIISGRVTYRIAGAEVDVSTLTQEEKRRLRMEYIAYVPQGSMSVLNPVARIRDTYRDFIESHISVHQKSEAFALAKEHLSELGLPVKILDAYPHQLSGGMRQRVTIALATLLKPRIIIGDEPTTALDVVVQRGVVQLLKDVQAKLRNTIVLVTHDMGVHANIADRVGIMYAGKIVEEAPTEKIFSTPAHPYTHYLINSLPKFGDKSPRESVPGSPPSLANLPAGCPFHPRCPHVMDICKQEMPGFTQVASNHKVACWLVGEGTHGKAA</sequence>
<dbReference type="EMBL" id="DSMG01000116">
    <property type="protein sequence ID" value="HDX32089.1"/>
    <property type="molecule type" value="Genomic_DNA"/>
</dbReference>
<dbReference type="InterPro" id="IPR027417">
    <property type="entry name" value="P-loop_NTPase"/>
</dbReference>
<dbReference type="Pfam" id="PF00005">
    <property type="entry name" value="ABC_tran"/>
    <property type="match status" value="1"/>
</dbReference>
<feature type="domain" description="ABC transporter" evidence="5">
    <location>
        <begin position="7"/>
        <end position="264"/>
    </location>
</feature>
<organism evidence="6">
    <name type="scientific">Caldilinea aerophila</name>
    <dbReference type="NCBI Taxonomy" id="133453"/>
    <lineage>
        <taxon>Bacteria</taxon>
        <taxon>Bacillati</taxon>
        <taxon>Chloroflexota</taxon>
        <taxon>Caldilineae</taxon>
        <taxon>Caldilineales</taxon>
        <taxon>Caldilineaceae</taxon>
        <taxon>Caldilinea</taxon>
    </lineage>
</organism>